<dbReference type="InterPro" id="IPR022263">
    <property type="entry name" value="KxYKxGKxW"/>
</dbReference>
<protein>
    <submittedName>
        <fullName evidence="2">Uncharacterized protein</fullName>
    </submittedName>
</protein>
<evidence type="ECO:0000313" key="2">
    <source>
        <dbReference type="EMBL" id="CAH0418096.1"/>
    </source>
</evidence>
<comment type="caution">
    <text evidence="2">The sequence shown here is derived from an EMBL/GenBank/DDBJ whole genome shotgun (WGS) entry which is preliminary data.</text>
</comment>
<gene>
    <name evidence="2" type="ORF">WGH24286_00512</name>
</gene>
<organism evidence="2 3">
    <name type="scientific">Periweissella ghanensis</name>
    <dbReference type="NCBI Taxonomy" id="467997"/>
    <lineage>
        <taxon>Bacteria</taxon>
        <taxon>Bacillati</taxon>
        <taxon>Bacillota</taxon>
        <taxon>Bacilli</taxon>
        <taxon>Lactobacillales</taxon>
        <taxon>Lactobacillaceae</taxon>
        <taxon>Periweissella</taxon>
    </lineage>
</organism>
<evidence type="ECO:0000313" key="3">
    <source>
        <dbReference type="Proteomes" id="UP000789719"/>
    </source>
</evidence>
<sequence>MEHKIHYKLYKSGKHWLIAGVMIPGAAGLAIYTTHTDVHGDTVHQQTTTITNHAPIQLTKNLNHPYLHNNKRLNLSKSSVKSPVNQIINVRFVNQDGQILNAATITASTTNYSLNNNALIKNVITNIKNSGYSFVNSYGD</sequence>
<accession>A0ABN8BMJ5</accession>
<dbReference type="Pfam" id="PF19258">
    <property type="entry name" value="KxYKxGKxW_sig"/>
    <property type="match status" value="1"/>
</dbReference>
<proteinExistence type="predicted"/>
<keyword evidence="1" id="KW-0732">Signal</keyword>
<reference evidence="2 3" key="1">
    <citation type="submission" date="2021-11" db="EMBL/GenBank/DDBJ databases">
        <authorList>
            <person name="Depoorter E."/>
        </authorList>
    </citation>
    <scope>NUCLEOTIDE SEQUENCE [LARGE SCALE GENOMIC DNA]</scope>
    <source>
        <strain evidence="2 3">LMG 24286</strain>
    </source>
</reference>
<dbReference type="NCBIfam" id="TIGR03715">
    <property type="entry name" value="KxYKxGKxW"/>
    <property type="match status" value="1"/>
</dbReference>
<dbReference type="EMBL" id="CAKKNT010000004">
    <property type="protein sequence ID" value="CAH0418096.1"/>
    <property type="molecule type" value="Genomic_DNA"/>
</dbReference>
<name>A0ABN8BMJ5_9LACO</name>
<evidence type="ECO:0000256" key="1">
    <source>
        <dbReference type="ARBA" id="ARBA00022729"/>
    </source>
</evidence>
<dbReference type="RefSeq" id="WP_230098202.1">
    <property type="nucleotide sequence ID" value="NZ_CAKKNT010000004.1"/>
</dbReference>
<keyword evidence="3" id="KW-1185">Reference proteome</keyword>
<dbReference type="Proteomes" id="UP000789719">
    <property type="component" value="Unassembled WGS sequence"/>
</dbReference>